<protein>
    <submittedName>
        <fullName evidence="1">Flagellar FlbD family protein</fullName>
    </submittedName>
</protein>
<reference evidence="2" key="1">
    <citation type="journal article" date="2019" name="Int. J. Syst. Evol. Microbiol.">
        <title>The Global Catalogue of Microorganisms (GCM) 10K type strain sequencing project: providing services to taxonomists for standard genome sequencing and annotation.</title>
        <authorList>
            <consortium name="The Broad Institute Genomics Platform"/>
            <consortium name="The Broad Institute Genome Sequencing Center for Infectious Disease"/>
            <person name="Wu L."/>
            <person name="Ma J."/>
        </authorList>
    </citation>
    <scope>NUCLEOTIDE SEQUENCE [LARGE SCALE GENOMIC DNA]</scope>
    <source>
        <strain evidence="2">CGMCC 1.19032</strain>
    </source>
</reference>
<dbReference type="PANTHER" id="PTHR39185">
    <property type="entry name" value="SWARMING MOTILITY PROTEIN SWRD"/>
    <property type="match status" value="1"/>
</dbReference>
<dbReference type="RefSeq" id="WP_204652847.1">
    <property type="nucleotide sequence ID" value="NZ_JAFBFD010000002.1"/>
</dbReference>
<keyword evidence="2" id="KW-1185">Reference proteome</keyword>
<name>A0ABV9MV39_9ENTE</name>
<evidence type="ECO:0000313" key="2">
    <source>
        <dbReference type="Proteomes" id="UP001595969"/>
    </source>
</evidence>
<keyword evidence="1" id="KW-0969">Cilium</keyword>
<proteinExistence type="predicted"/>
<keyword evidence="1" id="KW-0966">Cell projection</keyword>
<dbReference type="Proteomes" id="UP001595969">
    <property type="component" value="Unassembled WGS sequence"/>
</dbReference>
<evidence type="ECO:0000313" key="1">
    <source>
        <dbReference type="EMBL" id="MFC4719871.1"/>
    </source>
</evidence>
<dbReference type="PANTHER" id="PTHR39185:SF1">
    <property type="entry name" value="SWARMING MOTILITY PROTEIN SWRD"/>
    <property type="match status" value="1"/>
</dbReference>
<dbReference type="InterPro" id="IPR009384">
    <property type="entry name" value="SwrD-like"/>
</dbReference>
<sequence length="74" mass="8537">MIEVTALNGKNFYLNPDLIYRMDELPDTTITLVDGKVLIVRDSSKTVAEKIITYRKEIYQVMVDAVIRQTKEES</sequence>
<comment type="caution">
    <text evidence="1">The sequence shown here is derived from an EMBL/GenBank/DDBJ whole genome shotgun (WGS) entry which is preliminary data.</text>
</comment>
<accession>A0ABV9MV39</accession>
<gene>
    <name evidence="1" type="ORF">ACFO5I_09045</name>
</gene>
<dbReference type="EMBL" id="JBHSGS010000049">
    <property type="protein sequence ID" value="MFC4719871.1"/>
    <property type="molecule type" value="Genomic_DNA"/>
</dbReference>
<keyword evidence="1" id="KW-0282">Flagellum</keyword>
<dbReference type="Pfam" id="PF06289">
    <property type="entry name" value="FlbD"/>
    <property type="match status" value="1"/>
</dbReference>
<organism evidence="1 2">
    <name type="scientific">Enterococcus lemanii</name>
    <dbReference type="NCBI Taxonomy" id="1159752"/>
    <lineage>
        <taxon>Bacteria</taxon>
        <taxon>Bacillati</taxon>
        <taxon>Bacillota</taxon>
        <taxon>Bacilli</taxon>
        <taxon>Lactobacillales</taxon>
        <taxon>Enterococcaceae</taxon>
        <taxon>Enterococcus</taxon>
    </lineage>
</organism>